<proteinExistence type="predicted"/>
<accession>A0AAW0MSC4</accession>
<dbReference type="AlphaFoldDB" id="A0AAW0MSC4"/>
<comment type="caution">
    <text evidence="1">The sequence shown here is derived from an EMBL/GenBank/DDBJ whole genome shotgun (WGS) entry which is preliminary data.</text>
</comment>
<organism evidence="1 2">
    <name type="scientific">Mugilogobius chulae</name>
    <name type="common">yellowstripe goby</name>
    <dbReference type="NCBI Taxonomy" id="88201"/>
    <lineage>
        <taxon>Eukaryota</taxon>
        <taxon>Metazoa</taxon>
        <taxon>Chordata</taxon>
        <taxon>Craniata</taxon>
        <taxon>Vertebrata</taxon>
        <taxon>Euteleostomi</taxon>
        <taxon>Actinopterygii</taxon>
        <taxon>Neopterygii</taxon>
        <taxon>Teleostei</taxon>
        <taxon>Neoteleostei</taxon>
        <taxon>Acanthomorphata</taxon>
        <taxon>Gobiaria</taxon>
        <taxon>Gobiiformes</taxon>
        <taxon>Gobioidei</taxon>
        <taxon>Gobiidae</taxon>
        <taxon>Gobionellinae</taxon>
        <taxon>Mugilogobius</taxon>
    </lineage>
</organism>
<name>A0AAW0MSC4_9GOBI</name>
<reference evidence="2" key="1">
    <citation type="submission" date="2024-04" db="EMBL/GenBank/DDBJ databases">
        <title>Salinicola lusitanus LLJ914,a marine bacterium isolated from the Okinawa Trough.</title>
        <authorList>
            <person name="Li J."/>
        </authorList>
    </citation>
    <scope>NUCLEOTIDE SEQUENCE [LARGE SCALE GENOMIC DNA]</scope>
</reference>
<dbReference type="Proteomes" id="UP001460270">
    <property type="component" value="Unassembled WGS sequence"/>
</dbReference>
<evidence type="ECO:0000313" key="2">
    <source>
        <dbReference type="Proteomes" id="UP001460270"/>
    </source>
</evidence>
<keyword evidence="2" id="KW-1185">Reference proteome</keyword>
<gene>
    <name evidence="1" type="ORF">WMY93_028413</name>
</gene>
<evidence type="ECO:0000313" key="1">
    <source>
        <dbReference type="EMBL" id="KAK7882239.1"/>
    </source>
</evidence>
<sequence>MLTENVQRVQIPSNLVRADLCPFCSRLHTAHDQCSEKLLKTDRQLSLKQIPKPMEAPLDGCVGAGGDRGGACFMSAPTHSSHDGESTKINKSPHTYLLETAHKRAAAVTRCNTTS</sequence>
<dbReference type="EMBL" id="JBBPFD010000021">
    <property type="protein sequence ID" value="KAK7882239.1"/>
    <property type="molecule type" value="Genomic_DNA"/>
</dbReference>
<protein>
    <submittedName>
        <fullName evidence="1">Uncharacterized protein</fullName>
    </submittedName>
</protein>